<protein>
    <submittedName>
        <fullName evidence="2">Uncharacterized protein</fullName>
    </submittedName>
</protein>
<sequence>MGIQSAPERVSTGSTAGAKSRTRPRTGSSTISATNRSTASRGVFADISVAIARVQTSS</sequence>
<organism evidence="2 3">
    <name type="scientific">Mycobacterium ulcerans str. Harvey</name>
    <dbReference type="NCBI Taxonomy" id="1299332"/>
    <lineage>
        <taxon>Bacteria</taxon>
        <taxon>Bacillati</taxon>
        <taxon>Actinomycetota</taxon>
        <taxon>Actinomycetes</taxon>
        <taxon>Mycobacteriales</taxon>
        <taxon>Mycobacteriaceae</taxon>
        <taxon>Mycobacterium</taxon>
        <taxon>Mycobacterium ulcerans group</taxon>
    </lineage>
</organism>
<evidence type="ECO:0000313" key="2">
    <source>
        <dbReference type="EMBL" id="EUA92698.1"/>
    </source>
</evidence>
<proteinExistence type="predicted"/>
<comment type="caution">
    <text evidence="2">The sequence shown here is derived from an EMBL/GenBank/DDBJ whole genome shotgun (WGS) entry which is preliminary data.</text>
</comment>
<name>A0ABN0R6E0_MYCUL</name>
<accession>A0ABN0R6E0</accession>
<evidence type="ECO:0000256" key="1">
    <source>
        <dbReference type="SAM" id="MobiDB-lite"/>
    </source>
</evidence>
<keyword evidence="3" id="KW-1185">Reference proteome</keyword>
<dbReference type="Proteomes" id="UP000020681">
    <property type="component" value="Unassembled WGS sequence"/>
</dbReference>
<dbReference type="EMBL" id="JAOL01000072">
    <property type="protein sequence ID" value="EUA92698.1"/>
    <property type="molecule type" value="Genomic_DNA"/>
</dbReference>
<feature type="region of interest" description="Disordered" evidence="1">
    <location>
        <begin position="1"/>
        <end position="39"/>
    </location>
</feature>
<feature type="compositionally biased region" description="Polar residues" evidence="1">
    <location>
        <begin position="25"/>
        <end position="39"/>
    </location>
</feature>
<evidence type="ECO:0000313" key="3">
    <source>
        <dbReference type="Proteomes" id="UP000020681"/>
    </source>
</evidence>
<gene>
    <name evidence="2" type="ORF">I551_0770</name>
</gene>
<reference evidence="2 3" key="1">
    <citation type="submission" date="2014-01" db="EMBL/GenBank/DDBJ databases">
        <authorList>
            <person name="Dobos K."/>
            <person name="Lenaerts A."/>
            <person name="Ordway D."/>
            <person name="DeGroote M.A."/>
            <person name="Parker T."/>
            <person name="Sizemore C."/>
            <person name="Tallon L.J."/>
            <person name="Sadzewicz L.K."/>
            <person name="Sengamalay N."/>
            <person name="Fraser C.M."/>
            <person name="Hine E."/>
            <person name="Shefchek K.A."/>
            <person name="Das S.P."/>
            <person name="Tettelin H."/>
        </authorList>
    </citation>
    <scope>NUCLEOTIDE SEQUENCE [LARGE SCALE GENOMIC DNA]</scope>
    <source>
        <strain evidence="2 3">Harvey</strain>
    </source>
</reference>